<evidence type="ECO:0008006" key="5">
    <source>
        <dbReference type="Google" id="ProtNLM"/>
    </source>
</evidence>
<protein>
    <recommendedName>
        <fullName evidence="5">Retrotransposon gag domain-containing protein</fullName>
    </recommendedName>
</protein>
<keyword evidence="1" id="KW-0378">Hydrolase</keyword>
<dbReference type="GO" id="GO:0006508">
    <property type="term" value="P:proteolysis"/>
    <property type="evidence" value="ECO:0007669"/>
    <property type="project" value="InterPro"/>
</dbReference>
<dbReference type="InterPro" id="IPR001969">
    <property type="entry name" value="Aspartic_peptidase_AS"/>
</dbReference>
<evidence type="ECO:0000256" key="2">
    <source>
        <dbReference type="SAM" id="MobiDB-lite"/>
    </source>
</evidence>
<dbReference type="InterPro" id="IPR021109">
    <property type="entry name" value="Peptidase_aspartic_dom_sf"/>
</dbReference>
<dbReference type="PROSITE" id="PS00141">
    <property type="entry name" value="ASP_PROTEASE"/>
    <property type="match status" value="1"/>
</dbReference>
<accession>A0A367IQR5</accession>
<dbReference type="OrthoDB" id="2268828at2759"/>
<keyword evidence="1" id="KW-0645">Protease</keyword>
<feature type="region of interest" description="Disordered" evidence="2">
    <location>
        <begin position="298"/>
        <end position="323"/>
    </location>
</feature>
<reference evidence="3 4" key="1">
    <citation type="journal article" date="2018" name="G3 (Bethesda)">
        <title>Phylogenetic and Phylogenomic Definition of Rhizopus Species.</title>
        <authorList>
            <person name="Gryganskyi A.P."/>
            <person name="Golan J."/>
            <person name="Dolatabadi S."/>
            <person name="Mondo S."/>
            <person name="Robb S."/>
            <person name="Idnurm A."/>
            <person name="Muszewska A."/>
            <person name="Steczkiewicz K."/>
            <person name="Masonjones S."/>
            <person name="Liao H.L."/>
            <person name="Gajdeczka M.T."/>
            <person name="Anike F."/>
            <person name="Vuek A."/>
            <person name="Anishchenko I.M."/>
            <person name="Voigt K."/>
            <person name="de Hoog G.S."/>
            <person name="Smith M.E."/>
            <person name="Heitman J."/>
            <person name="Vilgalys R."/>
            <person name="Stajich J.E."/>
        </authorList>
    </citation>
    <scope>NUCLEOTIDE SEQUENCE [LARGE SCALE GENOMIC DNA]</scope>
    <source>
        <strain evidence="3 4">CBS 357.93</strain>
    </source>
</reference>
<dbReference type="GO" id="GO:0004190">
    <property type="term" value="F:aspartic-type endopeptidase activity"/>
    <property type="evidence" value="ECO:0007669"/>
    <property type="project" value="UniProtKB-KW"/>
</dbReference>
<dbReference type="SUPFAM" id="SSF50630">
    <property type="entry name" value="Acid proteases"/>
    <property type="match status" value="1"/>
</dbReference>
<proteinExistence type="predicted"/>
<feature type="non-terminal residue" evidence="3">
    <location>
        <position position="466"/>
    </location>
</feature>
<dbReference type="AlphaFoldDB" id="A0A367IQR5"/>
<keyword evidence="4" id="KW-1185">Reference proteome</keyword>
<comment type="caution">
    <text evidence="3">The sequence shown here is derived from an EMBL/GenBank/DDBJ whole genome shotgun (WGS) entry which is preliminary data.</text>
</comment>
<evidence type="ECO:0000313" key="4">
    <source>
        <dbReference type="Proteomes" id="UP000252139"/>
    </source>
</evidence>
<dbReference type="EMBL" id="PJQL01004140">
    <property type="protein sequence ID" value="RCH80028.1"/>
    <property type="molecule type" value="Genomic_DNA"/>
</dbReference>
<organism evidence="3 4">
    <name type="scientific">Rhizopus azygosporus</name>
    <name type="common">Rhizopus microsporus var. azygosporus</name>
    <dbReference type="NCBI Taxonomy" id="86630"/>
    <lineage>
        <taxon>Eukaryota</taxon>
        <taxon>Fungi</taxon>
        <taxon>Fungi incertae sedis</taxon>
        <taxon>Mucoromycota</taxon>
        <taxon>Mucoromycotina</taxon>
        <taxon>Mucoromycetes</taxon>
        <taxon>Mucorales</taxon>
        <taxon>Mucorineae</taxon>
        <taxon>Rhizopodaceae</taxon>
        <taxon>Rhizopus</taxon>
    </lineage>
</organism>
<dbReference type="Proteomes" id="UP000252139">
    <property type="component" value="Unassembled WGS sequence"/>
</dbReference>
<sequence length="466" mass="53594">NDTVNTSLNSINSSTNEPLKDIDHESSAAINAEQGLINLIKHLRTVLFKILADVNASEDDINRAHNNVTVAESRLERVRTLLASDINQNKVHMKRAYDWYSLKKRKITTTELPLFKLTHFKKESEPSSDKKMKFYNTVDHFFDDFELVFRINEVNVMVHWKDYLNLCVCEDHIDWFKETVFANNAITYDHAKELIRNQFENTSLFLTRSKNFLACKQDINESISDFASRFSRLAMIARYSDGPMLALIFIDALHDCHHNSITTILSSHFGAKFMSQVKSYRDIEKLICHLKGPVVPTTEKKRFSKSPSDNMQKKTKTTDKPSEPRNCRYCNDKWFPGHRCMEFLKERNKVQMARLNEKQTHKHVASDAWQNYAKDLNKDLDKNMEIGKCYMTTKAMALIDTGATISVINKSHSHLIGVTVPIEIRYNGKTISHPFEIMEFDHDDKMNCILGSDILSSLGIGLTGVA</sequence>
<name>A0A367IQR5_RHIAZ</name>
<gene>
    <name evidence="3" type="ORF">CU097_001354</name>
</gene>
<keyword evidence="1" id="KW-0064">Aspartyl protease</keyword>
<evidence type="ECO:0000256" key="1">
    <source>
        <dbReference type="ARBA" id="ARBA00022750"/>
    </source>
</evidence>
<evidence type="ECO:0000313" key="3">
    <source>
        <dbReference type="EMBL" id="RCH80028.1"/>
    </source>
</evidence>
<feature type="non-terminal residue" evidence="3">
    <location>
        <position position="1"/>
    </location>
</feature>